<evidence type="ECO:0000313" key="2">
    <source>
        <dbReference type="EMBL" id="KAL3108237.1"/>
    </source>
</evidence>
<sequence length="151" mass="16680">MSKNGMDNGKISWEGPNQECWVRVGNGTKWPTAERAAGQAKNRRPKGGQGKTTKEIESGEKGGSSREVDDPRRVGHNEEGKKVSIRTHPSFFYMGLGQRAGRTMDQWAGDGPTGGRWYGGRMAKSGGVRRSVPGGANWENNRRHIFDQRSH</sequence>
<feature type="compositionally biased region" description="Basic and acidic residues" evidence="1">
    <location>
        <begin position="140"/>
        <end position="151"/>
    </location>
</feature>
<dbReference type="AlphaFoldDB" id="A0ABD2KZZ8"/>
<keyword evidence="3" id="KW-1185">Reference proteome</keyword>
<comment type="caution">
    <text evidence="2">The sequence shown here is derived from an EMBL/GenBank/DDBJ whole genome shotgun (WGS) entry which is preliminary data.</text>
</comment>
<gene>
    <name evidence="2" type="ORF">niasHT_018645</name>
</gene>
<dbReference type="Proteomes" id="UP001620626">
    <property type="component" value="Unassembled WGS sequence"/>
</dbReference>
<feature type="region of interest" description="Disordered" evidence="1">
    <location>
        <begin position="118"/>
        <end position="151"/>
    </location>
</feature>
<accession>A0ABD2KZZ8</accession>
<protein>
    <submittedName>
        <fullName evidence="2">Uncharacterized protein</fullName>
    </submittedName>
</protein>
<feature type="region of interest" description="Disordered" evidence="1">
    <location>
        <begin position="1"/>
        <end position="85"/>
    </location>
</feature>
<dbReference type="EMBL" id="JBICBT010000593">
    <property type="protein sequence ID" value="KAL3108237.1"/>
    <property type="molecule type" value="Genomic_DNA"/>
</dbReference>
<evidence type="ECO:0000313" key="3">
    <source>
        <dbReference type="Proteomes" id="UP001620626"/>
    </source>
</evidence>
<reference evidence="2 3" key="1">
    <citation type="submission" date="2024-10" db="EMBL/GenBank/DDBJ databases">
        <authorList>
            <person name="Kim D."/>
        </authorList>
    </citation>
    <scope>NUCLEOTIDE SEQUENCE [LARGE SCALE GENOMIC DNA]</scope>
    <source>
        <strain evidence="2">BH-2024</strain>
    </source>
</reference>
<name>A0ABD2KZZ8_9BILA</name>
<organism evidence="2 3">
    <name type="scientific">Heterodera trifolii</name>
    <dbReference type="NCBI Taxonomy" id="157864"/>
    <lineage>
        <taxon>Eukaryota</taxon>
        <taxon>Metazoa</taxon>
        <taxon>Ecdysozoa</taxon>
        <taxon>Nematoda</taxon>
        <taxon>Chromadorea</taxon>
        <taxon>Rhabditida</taxon>
        <taxon>Tylenchina</taxon>
        <taxon>Tylenchomorpha</taxon>
        <taxon>Tylenchoidea</taxon>
        <taxon>Heteroderidae</taxon>
        <taxon>Heteroderinae</taxon>
        <taxon>Heterodera</taxon>
    </lineage>
</organism>
<feature type="compositionally biased region" description="Basic and acidic residues" evidence="1">
    <location>
        <begin position="52"/>
        <end position="82"/>
    </location>
</feature>
<proteinExistence type="predicted"/>
<evidence type="ECO:0000256" key="1">
    <source>
        <dbReference type="SAM" id="MobiDB-lite"/>
    </source>
</evidence>